<dbReference type="InterPro" id="IPR021987">
    <property type="entry name" value="SLED"/>
</dbReference>
<feature type="compositionally biased region" description="Polar residues" evidence="6">
    <location>
        <begin position="788"/>
        <end position="808"/>
    </location>
</feature>
<evidence type="ECO:0000313" key="8">
    <source>
        <dbReference type="EMBL" id="KAF7991594.1"/>
    </source>
</evidence>
<dbReference type="CDD" id="cd20094">
    <property type="entry name" value="MBT_SFMBT_rpt2"/>
    <property type="match status" value="1"/>
</dbReference>
<dbReference type="OrthoDB" id="5917609at2759"/>
<feature type="region of interest" description="Disordered" evidence="6">
    <location>
        <begin position="760"/>
        <end position="846"/>
    </location>
</feature>
<dbReference type="PANTHER" id="PTHR12247">
    <property type="entry name" value="POLYCOMB GROUP PROTEIN"/>
    <property type="match status" value="1"/>
</dbReference>
<proteinExistence type="predicted"/>
<feature type="compositionally biased region" description="Basic and acidic residues" evidence="6">
    <location>
        <begin position="772"/>
        <end position="787"/>
    </location>
</feature>
<dbReference type="GO" id="GO:0005634">
    <property type="term" value="C:nucleus"/>
    <property type="evidence" value="ECO:0007669"/>
    <property type="project" value="UniProtKB-SubCell"/>
</dbReference>
<feature type="repeat" description="MBT" evidence="5">
    <location>
        <begin position="123"/>
        <end position="224"/>
    </location>
</feature>
<feature type="repeat" description="MBT" evidence="5">
    <location>
        <begin position="352"/>
        <end position="451"/>
    </location>
</feature>
<keyword evidence="9" id="KW-1185">Reference proteome</keyword>
<accession>A0A835CQB5</accession>
<dbReference type="CDD" id="cd20096">
    <property type="entry name" value="MBT_SFMBT_rpt4"/>
    <property type="match status" value="1"/>
</dbReference>
<dbReference type="PANTHER" id="PTHR12247:SF129">
    <property type="entry name" value="SOP-2-RELATED PROTEIN 3"/>
    <property type="match status" value="1"/>
</dbReference>
<evidence type="ECO:0000256" key="3">
    <source>
        <dbReference type="ARBA" id="ARBA00022737"/>
    </source>
</evidence>
<dbReference type="SMART" id="SM00561">
    <property type="entry name" value="MBT"/>
    <property type="match status" value="4"/>
</dbReference>
<dbReference type="SUPFAM" id="SSF47769">
    <property type="entry name" value="SAM/Pointed domain"/>
    <property type="match status" value="1"/>
</dbReference>
<dbReference type="Pfam" id="PF02820">
    <property type="entry name" value="MBT"/>
    <property type="match status" value="4"/>
</dbReference>
<feature type="compositionally biased region" description="Basic residues" evidence="6">
    <location>
        <begin position="659"/>
        <end position="672"/>
    </location>
</feature>
<dbReference type="EMBL" id="JACMRX010000004">
    <property type="protein sequence ID" value="KAF7991594.1"/>
    <property type="molecule type" value="Genomic_DNA"/>
</dbReference>
<dbReference type="AlphaFoldDB" id="A0A835CQB5"/>
<comment type="subcellular location">
    <subcellularLocation>
        <location evidence="1">Nucleus</location>
    </subcellularLocation>
</comment>
<feature type="repeat" description="MBT" evidence="5">
    <location>
        <begin position="13"/>
        <end position="115"/>
    </location>
</feature>
<dbReference type="Pfam" id="PF12140">
    <property type="entry name" value="SLED"/>
    <property type="match status" value="1"/>
</dbReference>
<feature type="repeat" description="MBT" evidence="5">
    <location>
        <begin position="238"/>
        <end position="341"/>
    </location>
</feature>
<feature type="compositionally biased region" description="Acidic residues" evidence="6">
    <location>
        <begin position="703"/>
        <end position="717"/>
    </location>
</feature>
<dbReference type="GO" id="GO:0045892">
    <property type="term" value="P:negative regulation of DNA-templated transcription"/>
    <property type="evidence" value="ECO:0007669"/>
    <property type="project" value="TreeGrafter"/>
</dbReference>
<protein>
    <recommendedName>
        <fullName evidence="7">SLED domain-containing protein</fullName>
    </recommendedName>
</protein>
<dbReference type="InterPro" id="IPR004092">
    <property type="entry name" value="Mbt"/>
</dbReference>
<evidence type="ECO:0000256" key="5">
    <source>
        <dbReference type="PROSITE-ProRule" id="PRU00459"/>
    </source>
</evidence>
<dbReference type="PROSITE" id="PS51079">
    <property type="entry name" value="MBT"/>
    <property type="match status" value="4"/>
</dbReference>
<feature type="compositionally biased region" description="Low complexity" evidence="6">
    <location>
        <begin position="673"/>
        <end position="702"/>
    </location>
</feature>
<evidence type="ECO:0000259" key="7">
    <source>
        <dbReference type="Pfam" id="PF12140"/>
    </source>
</evidence>
<keyword evidence="3" id="KW-0677">Repeat</keyword>
<gene>
    <name evidence="8" type="ORF">HCN44_008965</name>
</gene>
<feature type="compositionally biased region" description="Acidic residues" evidence="6">
    <location>
        <begin position="817"/>
        <end position="828"/>
    </location>
</feature>
<evidence type="ECO:0000256" key="4">
    <source>
        <dbReference type="ARBA" id="ARBA00023242"/>
    </source>
</evidence>
<reference evidence="8 9" key="1">
    <citation type="submission" date="2020-08" db="EMBL/GenBank/DDBJ databases">
        <title>Aphidius gifuensis genome sequencing and assembly.</title>
        <authorList>
            <person name="Du Z."/>
        </authorList>
    </citation>
    <scope>NUCLEOTIDE SEQUENCE [LARGE SCALE GENOMIC DNA]</scope>
    <source>
        <strain evidence="8">YNYX2018</strain>
        <tissue evidence="8">Adults</tissue>
    </source>
</reference>
<dbReference type="Gene3D" id="1.10.150.50">
    <property type="entry name" value="Transcription Factor, Ets-1"/>
    <property type="match status" value="1"/>
</dbReference>
<dbReference type="Gene3D" id="3.90.1150.190">
    <property type="entry name" value="SLED domain"/>
    <property type="match status" value="1"/>
</dbReference>
<evidence type="ECO:0000256" key="1">
    <source>
        <dbReference type="ARBA" id="ARBA00004123"/>
    </source>
</evidence>
<dbReference type="InterPro" id="IPR013761">
    <property type="entry name" value="SAM/pointed_sf"/>
</dbReference>
<dbReference type="Gene3D" id="2.30.30.140">
    <property type="match status" value="4"/>
</dbReference>
<dbReference type="Proteomes" id="UP000639338">
    <property type="component" value="Unassembled WGS sequence"/>
</dbReference>
<evidence type="ECO:0000256" key="2">
    <source>
        <dbReference type="ARBA" id="ARBA00022491"/>
    </source>
</evidence>
<comment type="caution">
    <text evidence="8">The sequence shown here is derived from an EMBL/GenBank/DDBJ whole genome shotgun (WGS) entry which is preliminary data.</text>
</comment>
<feature type="compositionally biased region" description="Basic and acidic residues" evidence="6">
    <location>
        <begin position="723"/>
        <end position="740"/>
    </location>
</feature>
<feature type="compositionally biased region" description="Low complexity" evidence="6">
    <location>
        <begin position="760"/>
        <end position="771"/>
    </location>
</feature>
<feature type="compositionally biased region" description="Acidic residues" evidence="6">
    <location>
        <begin position="644"/>
        <end position="654"/>
    </location>
</feature>
<feature type="domain" description="SLED" evidence="7">
    <location>
        <begin position="489"/>
        <end position="602"/>
    </location>
</feature>
<dbReference type="SUPFAM" id="SSF63748">
    <property type="entry name" value="Tudor/PWWP/MBT"/>
    <property type="match status" value="4"/>
</dbReference>
<dbReference type="GO" id="GO:0042393">
    <property type="term" value="F:histone binding"/>
    <property type="evidence" value="ECO:0007669"/>
    <property type="project" value="TreeGrafter"/>
</dbReference>
<keyword evidence="2" id="KW-0678">Repressor</keyword>
<name>A0A835CQB5_APHGI</name>
<sequence>MDNMMEDDEGPEFVWQDYLDATKTIEVPQINFHHVEATLQNGIEIGMSLEVPVVKENESDDICWVATIVMACGPLLRLRYYGGDDRSLEFWFNLTKEAAHELGWCKKNNKRLEPPQSIIDKSPDCIDTLDNFLTTATSVPSEMLSGEGLSMVDRIKDGTKVEVNDPQNPYNLWVATIMENVGGRLLLRYDTPGALVNDFWVFCTSETLHVHGFATKKINSKKYCLQPPSSVIDTHTYDEWKEIYDASPKDDVSSQNLFNYNTIHAHHKFKTGMKIEALLPNDRTKICPATIGKVFDEVYFLVEIDQIYSMNDKKSWLCTVDHPYIFPIDWSKKNGIKIEPPAGWNRLVNGEFEWKNYLKLTKSIAANEELFPQRESAIDGGFEVNMRLEAVDPRNEGTICAAHITKIVQDLLWISLDNDPIKCPQHIVHMRSMQIFPVGWCESNLFPLESPKDYATVCRKIDYDDKKIDKRSFVDMPMSSDQKISSWSPKIYFNYRCHTGPMVSKGKLATLPKSVGPGPATLVMKEILSMIVSVGYRSSRILKAIQCDTKAETGYELVELKAKYKDRTYRANVAVVSSGEMVPEFCRNICKKILVCPNLFGPIKVAELSKCPDRCQKAKHRFTLSASKKPTTVYNMNNNSLNNQDDDNDDDDDSEKSKPWGKKKRKNKKGKWVKGNNNNSNNKNNNNNNNNNVNNSVNNNDNNQDDDDDEEEDDNNDESAFIDMDKKKTNNHCNNDERPQLSEIDMMIHKNLTKTKNLLIKKTSVPSSNASDDSRSSFNDRRSKESNIDSPGSINTPKNSLNGSLSQSIKRERDFDDAGESEADDNEDEYVRIQQKQRRPKTRKLESNPLSWSVDDVFRYLRKTSDCKDLAYRVRQEEIDGLAFLLLNLPSLTEHMKLRTSLAMKLCRHVEQVKVTYFIRYINEKETTTTAAASTINQTI</sequence>
<evidence type="ECO:0000313" key="9">
    <source>
        <dbReference type="Proteomes" id="UP000639338"/>
    </source>
</evidence>
<keyword evidence="4" id="KW-0539">Nucleus</keyword>
<dbReference type="GO" id="GO:0003682">
    <property type="term" value="F:chromatin binding"/>
    <property type="evidence" value="ECO:0007669"/>
    <property type="project" value="TreeGrafter"/>
</dbReference>
<organism evidence="8 9">
    <name type="scientific">Aphidius gifuensis</name>
    <name type="common">Parasitoid wasp</name>
    <dbReference type="NCBI Taxonomy" id="684658"/>
    <lineage>
        <taxon>Eukaryota</taxon>
        <taxon>Metazoa</taxon>
        <taxon>Ecdysozoa</taxon>
        <taxon>Arthropoda</taxon>
        <taxon>Hexapoda</taxon>
        <taxon>Insecta</taxon>
        <taxon>Pterygota</taxon>
        <taxon>Neoptera</taxon>
        <taxon>Endopterygota</taxon>
        <taxon>Hymenoptera</taxon>
        <taxon>Apocrita</taxon>
        <taxon>Ichneumonoidea</taxon>
        <taxon>Braconidae</taxon>
        <taxon>Aphidiinae</taxon>
        <taxon>Aphidius</taxon>
    </lineage>
</organism>
<dbReference type="InterPro" id="IPR038348">
    <property type="entry name" value="SLED_sf"/>
</dbReference>
<evidence type="ECO:0000256" key="6">
    <source>
        <dbReference type="SAM" id="MobiDB-lite"/>
    </source>
</evidence>
<feature type="region of interest" description="Disordered" evidence="6">
    <location>
        <begin position="629"/>
        <end position="742"/>
    </location>
</feature>
<dbReference type="CDD" id="cd20095">
    <property type="entry name" value="MBT_SFMBT_rpt3"/>
    <property type="match status" value="1"/>
</dbReference>
<dbReference type="InterPro" id="IPR050548">
    <property type="entry name" value="PcG_chromatin_remod_factors"/>
</dbReference>